<evidence type="ECO:0000313" key="2">
    <source>
        <dbReference type="Proteomes" id="UP001209889"/>
    </source>
</evidence>
<accession>A0ABT3PGS6</accession>
<dbReference type="RefSeq" id="WP_265615455.1">
    <property type="nucleotide sequence ID" value="NZ_JAPHJC010000080.1"/>
</dbReference>
<evidence type="ECO:0000313" key="1">
    <source>
        <dbReference type="EMBL" id="MCW8678941.1"/>
    </source>
</evidence>
<keyword evidence="2" id="KW-1185">Reference proteome</keyword>
<name>A0ABT3PGS6_STRMC</name>
<proteinExistence type="predicted"/>
<dbReference type="Proteomes" id="UP001209889">
    <property type="component" value="Unassembled WGS sequence"/>
</dbReference>
<feature type="non-terminal residue" evidence="1">
    <location>
        <position position="1"/>
    </location>
</feature>
<sequence>CYRHRFGETRKRALLIKRLCSAAARGARGAMSARTVVLCVTLDDAIHRRYLFNKNLPLNFLGYFWPSAKKLQFFSRSYLFNN</sequence>
<dbReference type="EMBL" id="JAPHJC010000080">
    <property type="protein sequence ID" value="MCW8678941.1"/>
    <property type="molecule type" value="Genomic_DNA"/>
</dbReference>
<comment type="caution">
    <text evidence="1">The sequence shown here is derived from an EMBL/GenBank/DDBJ whole genome shotgun (WGS) entry which is preliminary data.</text>
</comment>
<reference evidence="2" key="2">
    <citation type="submission" date="2023-07" db="EMBL/GenBank/DDBJ databases">
        <title>Streptococcus macedonicus and Acinetobacter baumannii: co-inhabitants of the cheese production environment.</title>
        <authorList>
            <person name="Johnson J."/>
            <person name="Curtin C."/>
            <person name="Waite-Cusic J."/>
        </authorList>
    </citation>
    <scope>NUCLEOTIDE SEQUENCE [LARGE SCALE GENOMIC DNA]</scope>
    <source>
        <strain evidence="2">E28</strain>
    </source>
</reference>
<protein>
    <submittedName>
        <fullName evidence="1">Uncharacterized protein</fullName>
    </submittedName>
</protein>
<gene>
    <name evidence="1" type="ORF">OQH01_10775</name>
</gene>
<reference evidence="2" key="1">
    <citation type="submission" date="2022-11" db="EMBL/GenBank/DDBJ databases">
        <title>Streptococcus macedonicus and Acinetobacter baumannii: co-inhabitants of the cheese production environment.</title>
        <authorList>
            <person name="Johnson J."/>
            <person name="Curtin C."/>
            <person name="Waite-Cusic J."/>
        </authorList>
    </citation>
    <scope>NUCLEOTIDE SEQUENCE [LARGE SCALE GENOMIC DNA]</scope>
    <source>
        <strain evidence="2">E28</strain>
    </source>
</reference>
<organism evidence="1 2">
    <name type="scientific">Streptococcus macedonicus</name>
    <name type="common">Streptococcus gallolyticus macedonicus</name>
    <dbReference type="NCBI Taxonomy" id="59310"/>
    <lineage>
        <taxon>Bacteria</taxon>
        <taxon>Bacillati</taxon>
        <taxon>Bacillota</taxon>
        <taxon>Bacilli</taxon>
        <taxon>Lactobacillales</taxon>
        <taxon>Streptococcaceae</taxon>
        <taxon>Streptococcus</taxon>
    </lineage>
</organism>